<proteinExistence type="predicted"/>
<dbReference type="Proteomes" id="UP000824120">
    <property type="component" value="Chromosome 6"/>
</dbReference>
<dbReference type="EMBL" id="JACXVP010000006">
    <property type="protein sequence ID" value="KAG5600463.1"/>
    <property type="molecule type" value="Genomic_DNA"/>
</dbReference>
<dbReference type="AlphaFoldDB" id="A0A9J5YL43"/>
<organism evidence="2 3">
    <name type="scientific">Solanum commersonii</name>
    <name type="common">Commerson's wild potato</name>
    <name type="synonym">Commerson's nightshade</name>
    <dbReference type="NCBI Taxonomy" id="4109"/>
    <lineage>
        <taxon>Eukaryota</taxon>
        <taxon>Viridiplantae</taxon>
        <taxon>Streptophyta</taxon>
        <taxon>Embryophyta</taxon>
        <taxon>Tracheophyta</taxon>
        <taxon>Spermatophyta</taxon>
        <taxon>Magnoliopsida</taxon>
        <taxon>eudicotyledons</taxon>
        <taxon>Gunneridae</taxon>
        <taxon>Pentapetalae</taxon>
        <taxon>asterids</taxon>
        <taxon>lamiids</taxon>
        <taxon>Solanales</taxon>
        <taxon>Solanaceae</taxon>
        <taxon>Solanoideae</taxon>
        <taxon>Solaneae</taxon>
        <taxon>Solanum</taxon>
    </lineage>
</organism>
<feature type="compositionally biased region" description="Polar residues" evidence="1">
    <location>
        <begin position="215"/>
        <end position="227"/>
    </location>
</feature>
<evidence type="ECO:0000313" key="3">
    <source>
        <dbReference type="Proteomes" id="UP000824120"/>
    </source>
</evidence>
<keyword evidence="3" id="KW-1185">Reference proteome</keyword>
<feature type="region of interest" description="Disordered" evidence="1">
    <location>
        <begin position="215"/>
        <end position="266"/>
    </location>
</feature>
<comment type="caution">
    <text evidence="2">The sequence shown here is derived from an EMBL/GenBank/DDBJ whole genome shotgun (WGS) entry which is preliminary data.</text>
</comment>
<evidence type="ECO:0000256" key="1">
    <source>
        <dbReference type="SAM" id="MobiDB-lite"/>
    </source>
</evidence>
<gene>
    <name evidence="2" type="ORF">H5410_031833</name>
</gene>
<reference evidence="2 3" key="1">
    <citation type="submission" date="2020-09" db="EMBL/GenBank/DDBJ databases">
        <title>De no assembly of potato wild relative species, Solanum commersonii.</title>
        <authorList>
            <person name="Cho K."/>
        </authorList>
    </citation>
    <scope>NUCLEOTIDE SEQUENCE [LARGE SCALE GENOMIC DNA]</scope>
    <source>
        <strain evidence="2">LZ3.2</strain>
        <tissue evidence="2">Leaf</tissue>
    </source>
</reference>
<evidence type="ECO:0000313" key="2">
    <source>
        <dbReference type="EMBL" id="KAG5600463.1"/>
    </source>
</evidence>
<sequence length="266" mass="30979">MIRIISIQRSSRWKLALKDICIYIASIRSRIYSNVKDVHPIYSMSNSVETCIERYLHLSHIYSEVKDIHPIYATFKSVETCVEKYLDLSHIYSEVKDMHPIYLTFKLKETCVERYLHLSRIYSEVKDVHPIYSMFMSVKTCVERYLHLSRIYSKIFRVSLLFIAFMGNHPRRSIFRRATTTLKTSIALTCSLSDFFSDQNDPIFLCFSTNNNQHTRNNPTWQASRSGELQEPAKTPVHISVNNQQSADDLQKPPVTPTQTPPKTTS</sequence>
<accession>A0A9J5YL43</accession>
<protein>
    <submittedName>
        <fullName evidence="2">Uncharacterized protein</fullName>
    </submittedName>
</protein>
<name>A0A9J5YL43_SOLCO</name>